<dbReference type="Pfam" id="PF09414">
    <property type="entry name" value="RNA_ligase"/>
    <property type="match status" value="1"/>
</dbReference>
<dbReference type="InterPro" id="IPR021122">
    <property type="entry name" value="RNA_ligase_dom_REL/Rnl2"/>
</dbReference>
<proteinExistence type="predicted"/>
<organism evidence="3 4">
    <name type="scientific">Podospora pseudocomata</name>
    <dbReference type="NCBI Taxonomy" id="2093779"/>
    <lineage>
        <taxon>Eukaryota</taxon>
        <taxon>Fungi</taxon>
        <taxon>Dikarya</taxon>
        <taxon>Ascomycota</taxon>
        <taxon>Pezizomycotina</taxon>
        <taxon>Sordariomycetes</taxon>
        <taxon>Sordariomycetidae</taxon>
        <taxon>Sordariales</taxon>
        <taxon>Podosporaceae</taxon>
        <taxon>Podospora</taxon>
    </lineage>
</organism>
<reference evidence="3 4" key="1">
    <citation type="journal article" date="2023" name="bioRxiv">
        <title>High-quality genome assemblies of four members of thePodospora anserinaspecies complex.</title>
        <authorList>
            <person name="Ament-Velasquez S.L."/>
            <person name="Vogan A.A."/>
            <person name="Wallerman O."/>
            <person name="Hartmann F."/>
            <person name="Gautier V."/>
            <person name="Silar P."/>
            <person name="Giraud T."/>
            <person name="Johannesson H."/>
        </authorList>
    </citation>
    <scope>NUCLEOTIDE SEQUENCE [LARGE SCALE GENOMIC DNA]</scope>
    <source>
        <strain evidence="3 4">CBS 415.72m</strain>
    </source>
</reference>
<keyword evidence="4" id="KW-1185">Reference proteome</keyword>
<evidence type="ECO:0000313" key="4">
    <source>
        <dbReference type="Proteomes" id="UP001323405"/>
    </source>
</evidence>
<feature type="region of interest" description="Disordered" evidence="1">
    <location>
        <begin position="735"/>
        <end position="757"/>
    </location>
</feature>
<dbReference type="RefSeq" id="XP_062744253.1">
    <property type="nucleotide sequence ID" value="XM_062888427.1"/>
</dbReference>
<feature type="domain" description="RNA ligase" evidence="2">
    <location>
        <begin position="279"/>
        <end position="478"/>
    </location>
</feature>
<evidence type="ECO:0000256" key="1">
    <source>
        <dbReference type="SAM" id="MobiDB-lite"/>
    </source>
</evidence>
<dbReference type="Pfam" id="PF21189">
    <property type="entry name" value="PHA02142"/>
    <property type="match status" value="1"/>
</dbReference>
<sequence length="793" mass="86676">MSSAKDFLEAAIRDSQAILPVENADAVTVATPTPRPHERKLATIRRISSLERLTKRFGLATVDGWKVLILNEENFLVGELVVFCEVDSFTPHRNPYSKLFAPWGTLQTMYGQKGWRIATQQLEFRSGSEKVKVTSQGRIFKLSDIGTIVREFRALKLKAASTDNTSFEDYLRDVDFSEKLGIKKWEPESSSSAKVTASANVTISTPVHRPSAPIATSASVKASAATIAAAPVAASMAPVQAAATMLNPKPPAFMLSTKMERHQNCPNLFNKPKYRRLVYQQTVKLDGSAMSIYFVNKDSHLYHSLPLLNSRVAPFYRKTCVFENGRAGICSTNKDIIYSTESFEAFVNTAVGLGLPKLLAKLDINIAFQGELVGHNICGNPYGYAALNDKANGKIGDCGNGFDFFLHSIVDLHTGKKWNPKAVCEFAVQHQIRHVPLEGYVRIREIANSHDELQAMAEAAPGEGFVFKCFEDQRSFKVLSTKWILEKGDEALARGERLRDRTAPLEQPHSILRIGGTQSGEVRLPVPVTSAAVKAKQIAVANAVAPLPATSAYVLKPEEKKPASEPIPHAAPKISDATKPVIVAPTVQARAVRAQAIQAPAVKAPAVTASAINVTVPAKDAAKRARNDEFWAELTPGMQLFEAWASGNDYQNIIDYVNAWKAKHLADQAFNEICQKKKAALAKIADEEKQRAMLRKFAKEQQEKAPANEAWHQTLAVSNDIPMPEPSFNLDCAAEESDSEVSGVDEDPGTDVAAPESTTTVMAPSVSITMSPKRAPVKKTVTVSKETLSWLGF</sequence>
<protein>
    <recommendedName>
        <fullName evidence="2">RNA ligase domain-containing protein</fullName>
    </recommendedName>
</protein>
<comment type="caution">
    <text evidence="3">The sequence shown here is derived from an EMBL/GenBank/DDBJ whole genome shotgun (WGS) entry which is preliminary data.</text>
</comment>
<accession>A0ABR0GHW8</accession>
<dbReference type="GeneID" id="87908334"/>
<gene>
    <name evidence="3" type="ORF">QC762_301190</name>
</gene>
<dbReference type="Proteomes" id="UP001323405">
    <property type="component" value="Unassembled WGS sequence"/>
</dbReference>
<feature type="compositionally biased region" description="Acidic residues" evidence="1">
    <location>
        <begin position="735"/>
        <end position="749"/>
    </location>
</feature>
<evidence type="ECO:0000313" key="3">
    <source>
        <dbReference type="EMBL" id="KAK4655278.1"/>
    </source>
</evidence>
<evidence type="ECO:0000259" key="2">
    <source>
        <dbReference type="Pfam" id="PF09414"/>
    </source>
</evidence>
<name>A0ABR0GHW8_9PEZI</name>
<dbReference type="Gene3D" id="3.30.470.30">
    <property type="entry name" value="DNA ligase/mRNA capping enzyme"/>
    <property type="match status" value="1"/>
</dbReference>
<dbReference type="EMBL" id="JAFFHA010000005">
    <property type="protein sequence ID" value="KAK4655278.1"/>
    <property type="molecule type" value="Genomic_DNA"/>
</dbReference>